<sequence length="188" mass="21139">MKELLYVDSIEQAEVLFKPQRVDVLQQLAQPRSCPEVGQVLGQSTQRVSYHVKKLVVAGLVERVAERHVNGIREGVYQAVARSYWVSPRLVPAERRRVRDEFSLGYLLDLVEHVQSELGALSPADGPVPTLGVSGQIRLKPGHRQAFFDELRTVLQELFTRHGTGQGETFRLAVACYPHEDEGENPDE</sequence>
<protein>
    <submittedName>
        <fullName evidence="1">ArsR family transcriptional regulator</fullName>
    </submittedName>
</protein>
<name>K0ES23_NOCB7</name>
<organism evidence="1 2">
    <name type="scientific">Nocardia brasiliensis (strain ATCC 700358 / HUJEG-1)</name>
    <dbReference type="NCBI Taxonomy" id="1133849"/>
    <lineage>
        <taxon>Bacteria</taxon>
        <taxon>Bacillati</taxon>
        <taxon>Actinomycetota</taxon>
        <taxon>Actinomycetes</taxon>
        <taxon>Mycobacteriales</taxon>
        <taxon>Nocardiaceae</taxon>
        <taxon>Nocardia</taxon>
    </lineage>
</organism>
<dbReference type="Gene3D" id="1.10.10.10">
    <property type="entry name" value="Winged helix-like DNA-binding domain superfamily/Winged helix DNA-binding domain"/>
    <property type="match status" value="1"/>
</dbReference>
<keyword evidence="2" id="KW-1185">Reference proteome</keyword>
<dbReference type="CDD" id="cd00090">
    <property type="entry name" value="HTH_ARSR"/>
    <property type="match status" value="1"/>
</dbReference>
<dbReference type="Pfam" id="PF12840">
    <property type="entry name" value="HTH_20"/>
    <property type="match status" value="1"/>
</dbReference>
<dbReference type="KEGG" id="nbr:O3I_023290"/>
<dbReference type="Proteomes" id="UP000006304">
    <property type="component" value="Chromosome"/>
</dbReference>
<dbReference type="SUPFAM" id="SSF46785">
    <property type="entry name" value="Winged helix' DNA-binding domain"/>
    <property type="match status" value="1"/>
</dbReference>
<evidence type="ECO:0000313" key="1">
    <source>
        <dbReference type="EMBL" id="AFU02613.1"/>
    </source>
</evidence>
<dbReference type="AlphaFoldDB" id="K0ES23"/>
<dbReference type="EMBL" id="CP003876">
    <property type="protein sequence ID" value="AFU02613.1"/>
    <property type="molecule type" value="Genomic_DNA"/>
</dbReference>
<accession>K0ES23</accession>
<dbReference type="InterPro" id="IPR036390">
    <property type="entry name" value="WH_DNA-bd_sf"/>
</dbReference>
<proteinExistence type="predicted"/>
<gene>
    <name evidence="1" type="ORF">O3I_023290</name>
</gene>
<reference evidence="1 2" key="1">
    <citation type="journal article" date="2012" name="J. Bacteriol.">
        <title>Complete genome sequence of Nocardia brasiliensis HUJEG-1.</title>
        <authorList>
            <person name="Vera-Cabrera L."/>
            <person name="Ortiz-Lopez R."/>
            <person name="Elizondo-Gonzalez R."/>
            <person name="Perez-Maya A.A."/>
            <person name="Ocampo-Candiani J."/>
        </authorList>
    </citation>
    <scope>NUCLEOTIDE SEQUENCE [LARGE SCALE GENOMIC DNA]</scope>
    <source>
        <strain evidence="2">ATCC 700358</strain>
    </source>
</reference>
<dbReference type="InterPro" id="IPR011991">
    <property type="entry name" value="ArsR-like_HTH"/>
</dbReference>
<dbReference type="RefSeq" id="WP_014985468.1">
    <property type="nucleotide sequence ID" value="NC_018681.1"/>
</dbReference>
<dbReference type="InterPro" id="IPR036388">
    <property type="entry name" value="WH-like_DNA-bd_sf"/>
</dbReference>
<dbReference type="HOGENOM" id="CLU_097480_0_0_11"/>
<dbReference type="STRING" id="1133849.O3I_023290"/>
<evidence type="ECO:0000313" key="2">
    <source>
        <dbReference type="Proteomes" id="UP000006304"/>
    </source>
</evidence>
<dbReference type="eggNOG" id="COG0640">
    <property type="taxonomic scope" value="Bacteria"/>
</dbReference>